<dbReference type="InterPro" id="IPR055768">
    <property type="entry name" value="DUF7344"/>
</dbReference>
<feature type="transmembrane region" description="Helical" evidence="1">
    <location>
        <begin position="148"/>
        <end position="168"/>
    </location>
</feature>
<keyword evidence="4" id="KW-1185">Reference proteome</keyword>
<feature type="transmembrane region" description="Helical" evidence="1">
    <location>
        <begin position="122"/>
        <end position="142"/>
    </location>
</feature>
<gene>
    <name evidence="3" type="ORF">C464_10903</name>
</gene>
<dbReference type="AlphaFoldDB" id="M0EGW2"/>
<proteinExistence type="predicted"/>
<dbReference type="STRING" id="1227466.C464_10903"/>
<keyword evidence="1" id="KW-0812">Transmembrane</keyword>
<feature type="domain" description="DUF7344" evidence="2">
    <location>
        <begin position="15"/>
        <end position="93"/>
    </location>
</feature>
<organism evidence="3 4">
    <name type="scientific">Halorubrum coriense DSM 10284</name>
    <dbReference type="NCBI Taxonomy" id="1227466"/>
    <lineage>
        <taxon>Archaea</taxon>
        <taxon>Methanobacteriati</taxon>
        <taxon>Methanobacteriota</taxon>
        <taxon>Stenosarchaea group</taxon>
        <taxon>Halobacteria</taxon>
        <taxon>Halobacteriales</taxon>
        <taxon>Haloferacaceae</taxon>
        <taxon>Halorubrum</taxon>
    </lineage>
</organism>
<evidence type="ECO:0000313" key="3">
    <source>
        <dbReference type="EMBL" id="ELZ46318.1"/>
    </source>
</evidence>
<protein>
    <recommendedName>
        <fullName evidence="2">DUF7344 domain-containing protein</fullName>
    </recommendedName>
</protein>
<name>M0EGW2_9EURY</name>
<evidence type="ECO:0000256" key="1">
    <source>
        <dbReference type="SAM" id="Phobius"/>
    </source>
</evidence>
<dbReference type="Gene3D" id="1.10.10.10">
    <property type="entry name" value="Winged helix-like DNA-binding domain superfamily/Winged helix DNA-binding domain"/>
    <property type="match status" value="1"/>
</dbReference>
<dbReference type="InterPro" id="IPR036388">
    <property type="entry name" value="WH-like_DNA-bd_sf"/>
</dbReference>
<reference evidence="3 4" key="1">
    <citation type="journal article" date="2014" name="PLoS Genet.">
        <title>Phylogenetically driven sequencing of extremely halophilic archaea reveals strategies for static and dynamic osmo-response.</title>
        <authorList>
            <person name="Becker E.A."/>
            <person name="Seitzer P.M."/>
            <person name="Tritt A."/>
            <person name="Larsen D."/>
            <person name="Krusor M."/>
            <person name="Yao A.I."/>
            <person name="Wu D."/>
            <person name="Madern D."/>
            <person name="Eisen J.A."/>
            <person name="Darling A.E."/>
            <person name="Facciotti M.T."/>
        </authorList>
    </citation>
    <scope>NUCLEOTIDE SEQUENCE [LARGE SCALE GENOMIC DNA]</scope>
    <source>
        <strain evidence="3 4">DSM 10284</strain>
    </source>
</reference>
<dbReference type="PATRIC" id="fig|1227466.3.peg.2183"/>
<evidence type="ECO:0000259" key="2">
    <source>
        <dbReference type="Pfam" id="PF24035"/>
    </source>
</evidence>
<dbReference type="Proteomes" id="UP000011509">
    <property type="component" value="Unassembled WGS sequence"/>
</dbReference>
<evidence type="ECO:0000313" key="4">
    <source>
        <dbReference type="Proteomes" id="UP000011509"/>
    </source>
</evidence>
<dbReference type="Pfam" id="PF24035">
    <property type="entry name" value="DUF7344"/>
    <property type="match status" value="1"/>
</dbReference>
<dbReference type="OrthoDB" id="331021at2157"/>
<keyword evidence="1" id="KW-0472">Membrane</keyword>
<sequence>MTETRENELSQDELFSLLSNPRRRFILQYLNKNPESIRLQALATEVAAWENETDPEELTDKEQKRLYVSLHQTHIPKLEAAGIVEYDGDTGEIRLTDRGSDVNRYLDAGASSGDESRRWGRYYLLIALFGLLVYGLVTLGGGSVDQTGVILIGVAWVLLVAIALFQYVQTERRGRD</sequence>
<dbReference type="EMBL" id="AOJL01000043">
    <property type="protein sequence ID" value="ELZ46318.1"/>
    <property type="molecule type" value="Genomic_DNA"/>
</dbReference>
<accession>M0EGW2</accession>
<comment type="caution">
    <text evidence="3">The sequence shown here is derived from an EMBL/GenBank/DDBJ whole genome shotgun (WGS) entry which is preliminary data.</text>
</comment>
<keyword evidence="1" id="KW-1133">Transmembrane helix</keyword>